<dbReference type="EMBL" id="AYKH01000044">
    <property type="protein sequence ID" value="ROO23982.1"/>
    <property type="molecule type" value="Genomic_DNA"/>
</dbReference>
<sequence length="73" mass="8075">MSATVDKILNDALSLPPAQRAALVEELLSSLDRPDPEIDKLWAQEAESRIDMADRGEMRSIPASQVLGQDDQR</sequence>
<accession>A0A423PEF6</accession>
<dbReference type="InterPro" id="IPR013406">
    <property type="entry name" value="CHP02574_addiction_mod"/>
</dbReference>
<dbReference type="AlphaFoldDB" id="A0A423PEF6"/>
<organism evidence="2 3">
    <name type="scientific">Salinisphaera orenii MK-B5</name>
    <dbReference type="NCBI Taxonomy" id="856730"/>
    <lineage>
        <taxon>Bacteria</taxon>
        <taxon>Pseudomonadati</taxon>
        <taxon>Pseudomonadota</taxon>
        <taxon>Gammaproteobacteria</taxon>
        <taxon>Salinisphaerales</taxon>
        <taxon>Salinisphaeraceae</taxon>
        <taxon>Salinisphaera</taxon>
    </lineage>
</organism>
<evidence type="ECO:0000256" key="1">
    <source>
        <dbReference type="SAM" id="MobiDB-lite"/>
    </source>
</evidence>
<name>A0A423PEF6_9GAMM</name>
<comment type="caution">
    <text evidence="2">The sequence shown here is derived from an EMBL/GenBank/DDBJ whole genome shotgun (WGS) entry which is preliminary data.</text>
</comment>
<protein>
    <submittedName>
        <fullName evidence="2">Addiction module protein</fullName>
    </submittedName>
</protein>
<evidence type="ECO:0000313" key="3">
    <source>
        <dbReference type="Proteomes" id="UP000283993"/>
    </source>
</evidence>
<feature type="region of interest" description="Disordered" evidence="1">
    <location>
        <begin position="53"/>
        <end position="73"/>
    </location>
</feature>
<dbReference type="RefSeq" id="WP_123592015.1">
    <property type="nucleotide sequence ID" value="NZ_AYKH01000044.1"/>
</dbReference>
<dbReference type="Pfam" id="PF09720">
    <property type="entry name" value="Unstab_antitox"/>
    <property type="match status" value="1"/>
</dbReference>
<gene>
    <name evidence="2" type="ORF">SAOR_16245</name>
</gene>
<evidence type="ECO:0000313" key="2">
    <source>
        <dbReference type="EMBL" id="ROO23982.1"/>
    </source>
</evidence>
<proteinExistence type="predicted"/>
<reference evidence="2 3" key="1">
    <citation type="submission" date="2013-10" db="EMBL/GenBank/DDBJ databases">
        <title>Salinisphaera orenii MK-B5 Genome Sequencing.</title>
        <authorList>
            <person name="Lai Q."/>
            <person name="Li C."/>
            <person name="Shao Z."/>
        </authorList>
    </citation>
    <scope>NUCLEOTIDE SEQUENCE [LARGE SCALE GENOMIC DNA]</scope>
    <source>
        <strain evidence="2 3">MK-B5</strain>
    </source>
</reference>
<keyword evidence="3" id="KW-1185">Reference proteome</keyword>
<dbReference type="Proteomes" id="UP000283993">
    <property type="component" value="Unassembled WGS sequence"/>
</dbReference>